<evidence type="ECO:0000313" key="2">
    <source>
        <dbReference type="EMBL" id="GGX81130.1"/>
    </source>
</evidence>
<evidence type="ECO:0008006" key="4">
    <source>
        <dbReference type="Google" id="ProtNLM"/>
    </source>
</evidence>
<dbReference type="PANTHER" id="PTHR35867">
    <property type="entry name" value="PROTEIN RSEC"/>
    <property type="match status" value="1"/>
</dbReference>
<accession>A0ABQ2YFE3</accession>
<dbReference type="PANTHER" id="PTHR35867:SF1">
    <property type="entry name" value="PROTEIN RSEC"/>
    <property type="match status" value="1"/>
</dbReference>
<dbReference type="InterPro" id="IPR007359">
    <property type="entry name" value="SigmaE_reg_RseC_MucC"/>
</dbReference>
<organism evidence="2 3">
    <name type="scientific">Litchfieldella qijiaojingensis</name>
    <dbReference type="NCBI Taxonomy" id="980347"/>
    <lineage>
        <taxon>Bacteria</taxon>
        <taxon>Pseudomonadati</taxon>
        <taxon>Pseudomonadota</taxon>
        <taxon>Gammaproteobacteria</taxon>
        <taxon>Oceanospirillales</taxon>
        <taxon>Halomonadaceae</taxon>
        <taxon>Litchfieldella</taxon>
    </lineage>
</organism>
<dbReference type="EMBL" id="BMXS01000002">
    <property type="protein sequence ID" value="GGX81130.1"/>
    <property type="molecule type" value="Genomic_DNA"/>
</dbReference>
<name>A0ABQ2YFE3_9GAMM</name>
<comment type="caution">
    <text evidence="2">The sequence shown here is derived from an EMBL/GenBank/DDBJ whole genome shotgun (WGS) entry which is preliminary data.</text>
</comment>
<keyword evidence="1" id="KW-0472">Membrane</keyword>
<keyword evidence="3" id="KW-1185">Reference proteome</keyword>
<dbReference type="Pfam" id="PF04246">
    <property type="entry name" value="RseC_MucC"/>
    <property type="match status" value="1"/>
</dbReference>
<keyword evidence="1" id="KW-1133">Transmembrane helix</keyword>
<gene>
    <name evidence="2" type="ORF">GCM10007160_05500</name>
</gene>
<dbReference type="RefSeq" id="WP_189466002.1">
    <property type="nucleotide sequence ID" value="NZ_BMXS01000002.1"/>
</dbReference>
<dbReference type="Proteomes" id="UP000653056">
    <property type="component" value="Unassembled WGS sequence"/>
</dbReference>
<feature type="transmembrane region" description="Helical" evidence="1">
    <location>
        <begin position="87"/>
        <end position="109"/>
    </location>
</feature>
<reference evidence="3" key="1">
    <citation type="journal article" date="2019" name="Int. J. Syst. Evol. Microbiol.">
        <title>The Global Catalogue of Microorganisms (GCM) 10K type strain sequencing project: providing services to taxonomists for standard genome sequencing and annotation.</title>
        <authorList>
            <consortium name="The Broad Institute Genomics Platform"/>
            <consortium name="The Broad Institute Genome Sequencing Center for Infectious Disease"/>
            <person name="Wu L."/>
            <person name="Ma J."/>
        </authorList>
    </citation>
    <scope>NUCLEOTIDE SEQUENCE [LARGE SCALE GENOMIC DNA]</scope>
    <source>
        <strain evidence="3">KCTC 22228</strain>
    </source>
</reference>
<sequence>MSASLSETSQQSSLIEEARVVEPFAGGAWVEVSRPSSCRRCAARQGCGAGLLARWRSSGAVQRLAVHSEHPLQVNDRVYLALPASKFLQGTLMVYGIPLGAALLAGGLAETLLSVGHAMVPLAFAIGLAAGWAVVQWHGRRHVASFRPRLLIRQAQERPTWGVSEKVSVKSR</sequence>
<evidence type="ECO:0000256" key="1">
    <source>
        <dbReference type="SAM" id="Phobius"/>
    </source>
</evidence>
<protein>
    <recommendedName>
        <fullName evidence="4">Transcriptional regulator</fullName>
    </recommendedName>
</protein>
<proteinExistence type="predicted"/>
<evidence type="ECO:0000313" key="3">
    <source>
        <dbReference type="Proteomes" id="UP000653056"/>
    </source>
</evidence>
<feature type="transmembrane region" description="Helical" evidence="1">
    <location>
        <begin position="115"/>
        <end position="135"/>
    </location>
</feature>
<keyword evidence="1" id="KW-0812">Transmembrane</keyword>